<dbReference type="EMBL" id="MHHR01000023">
    <property type="protein sequence ID" value="OGY34045.1"/>
    <property type="molecule type" value="Genomic_DNA"/>
</dbReference>
<reference evidence="2 3" key="1">
    <citation type="journal article" date="2016" name="Nat. Commun.">
        <title>Thousands of microbial genomes shed light on interconnected biogeochemical processes in an aquifer system.</title>
        <authorList>
            <person name="Anantharaman K."/>
            <person name="Brown C.T."/>
            <person name="Hug L.A."/>
            <person name="Sharon I."/>
            <person name="Castelle C.J."/>
            <person name="Probst A.J."/>
            <person name="Thomas B.C."/>
            <person name="Singh A."/>
            <person name="Wilkins M.J."/>
            <person name="Karaoz U."/>
            <person name="Brodie E.L."/>
            <person name="Williams K.H."/>
            <person name="Hubbard S.S."/>
            <person name="Banfield J.F."/>
        </authorList>
    </citation>
    <scope>NUCLEOTIDE SEQUENCE [LARGE SCALE GENOMIC DNA]</scope>
</reference>
<name>A0A1G1X213_9BACT</name>
<dbReference type="AlphaFoldDB" id="A0A1G1X213"/>
<gene>
    <name evidence="2" type="ORF">A3D99_02190</name>
</gene>
<keyword evidence="1" id="KW-0812">Transmembrane</keyword>
<feature type="transmembrane region" description="Helical" evidence="1">
    <location>
        <begin position="47"/>
        <end position="66"/>
    </location>
</feature>
<keyword evidence="1" id="KW-1133">Transmembrane helix</keyword>
<evidence type="ECO:0000313" key="2">
    <source>
        <dbReference type="EMBL" id="OGY34045.1"/>
    </source>
</evidence>
<evidence type="ECO:0000256" key="1">
    <source>
        <dbReference type="SAM" id="Phobius"/>
    </source>
</evidence>
<feature type="transmembrane region" description="Helical" evidence="1">
    <location>
        <begin position="24"/>
        <end position="42"/>
    </location>
</feature>
<protein>
    <submittedName>
        <fullName evidence="2">Uncharacterized protein</fullName>
    </submittedName>
</protein>
<organism evidence="2 3">
    <name type="scientific">Candidatus Andersenbacteria bacterium RIFCSPHIGHO2_12_FULL_45_11</name>
    <dbReference type="NCBI Taxonomy" id="1797281"/>
    <lineage>
        <taxon>Bacteria</taxon>
        <taxon>Candidatus Anderseniibacteriota</taxon>
    </lineage>
</organism>
<sequence>MSTIQIFLWVQQGVDYVLDPAHRIMAIGIALFVILTLGRFIVKSIKLILFIGIIFALFYFGLKYLATPIR</sequence>
<accession>A0A1G1X213</accession>
<dbReference type="Proteomes" id="UP000177528">
    <property type="component" value="Unassembled WGS sequence"/>
</dbReference>
<proteinExistence type="predicted"/>
<evidence type="ECO:0000313" key="3">
    <source>
        <dbReference type="Proteomes" id="UP000177528"/>
    </source>
</evidence>
<keyword evidence="1" id="KW-0472">Membrane</keyword>
<comment type="caution">
    <text evidence="2">The sequence shown here is derived from an EMBL/GenBank/DDBJ whole genome shotgun (WGS) entry which is preliminary data.</text>
</comment>